<dbReference type="EMBL" id="KE504163">
    <property type="protein sequence ID" value="EPS98645.1"/>
    <property type="molecule type" value="Genomic_DNA"/>
</dbReference>
<dbReference type="InParanoid" id="S8FAJ8"/>
<dbReference type="eggNOG" id="ENOG502RXK9">
    <property type="taxonomic scope" value="Eukaryota"/>
</dbReference>
<evidence type="ECO:0000256" key="1">
    <source>
        <dbReference type="SAM" id="MobiDB-lite"/>
    </source>
</evidence>
<feature type="domain" description="Asl1-like glycosyl hydrolase catalytic" evidence="2">
    <location>
        <begin position="116"/>
        <end position="335"/>
    </location>
</feature>
<dbReference type="GO" id="GO:0009277">
    <property type="term" value="C:fungal-type cell wall"/>
    <property type="evidence" value="ECO:0007669"/>
    <property type="project" value="TreeGrafter"/>
</dbReference>
<dbReference type="AlphaFoldDB" id="S8FAJ8"/>
<dbReference type="PANTHER" id="PTHR34154">
    <property type="entry name" value="ALKALI-SENSITIVE LINKAGE PROTEIN 1"/>
    <property type="match status" value="1"/>
</dbReference>
<dbReference type="InterPro" id="IPR017853">
    <property type="entry name" value="GH"/>
</dbReference>
<gene>
    <name evidence="3" type="ORF">FOMPIDRAFT_63867</name>
</gene>
<keyword evidence="4" id="KW-1185">Reference proteome</keyword>
<dbReference type="InterPro" id="IPR053183">
    <property type="entry name" value="ASL1"/>
</dbReference>
<name>S8FAJ8_FOMSC</name>
<dbReference type="Pfam" id="PF11790">
    <property type="entry name" value="Glyco_hydro_cc"/>
    <property type="match status" value="1"/>
</dbReference>
<dbReference type="SUPFAM" id="SSF51445">
    <property type="entry name" value="(Trans)glycosidases"/>
    <property type="match status" value="1"/>
</dbReference>
<proteinExistence type="predicted"/>
<feature type="region of interest" description="Disordered" evidence="1">
    <location>
        <begin position="78"/>
        <end position="108"/>
    </location>
</feature>
<protein>
    <recommendedName>
        <fullName evidence="2">Asl1-like glycosyl hydrolase catalytic domain-containing protein</fullName>
    </recommendedName>
</protein>
<sequence length="337" mass="36554">MISAGCQTPARLGLGYFEKRLSDEPLRRPVSPEHTYTVLWHILQACGRARWKEIRSPWRQAQVQHKCRSGASATWSSTASATASGTPTSSSSSAASSPTSTGSSSGCSFSSGVKRGLSYNDTSLTSQFSPSQISWAYNWGQTASGSLREGVMFLPMLWSDSDPFTSTWATNTQAAIDNGAEFLMGFNGPDLNTQANMTPEQAAQAWTTYMEPFAGKAKHVGPAITNGGAPMGEVWLDQFLGNCTQCTINVLAIHIYDSTANEVYYQSYISDFVGKYGKTTWVTEVRGAWQRLRVQSFLGNMVSFLDGIGAYAWFMDTVGNLVNSDGSLTSLAETYVV</sequence>
<dbReference type="InterPro" id="IPR024655">
    <property type="entry name" value="Asl1_glyco_hydro_catalytic"/>
</dbReference>
<reference evidence="3 4" key="1">
    <citation type="journal article" date="2012" name="Science">
        <title>The Paleozoic origin of enzymatic lignin decomposition reconstructed from 31 fungal genomes.</title>
        <authorList>
            <person name="Floudas D."/>
            <person name="Binder M."/>
            <person name="Riley R."/>
            <person name="Barry K."/>
            <person name="Blanchette R.A."/>
            <person name="Henrissat B."/>
            <person name="Martinez A.T."/>
            <person name="Otillar R."/>
            <person name="Spatafora J.W."/>
            <person name="Yadav J.S."/>
            <person name="Aerts A."/>
            <person name="Benoit I."/>
            <person name="Boyd A."/>
            <person name="Carlson A."/>
            <person name="Copeland A."/>
            <person name="Coutinho P.M."/>
            <person name="de Vries R.P."/>
            <person name="Ferreira P."/>
            <person name="Findley K."/>
            <person name="Foster B."/>
            <person name="Gaskell J."/>
            <person name="Glotzer D."/>
            <person name="Gorecki P."/>
            <person name="Heitman J."/>
            <person name="Hesse C."/>
            <person name="Hori C."/>
            <person name="Igarashi K."/>
            <person name="Jurgens J.A."/>
            <person name="Kallen N."/>
            <person name="Kersten P."/>
            <person name="Kohler A."/>
            <person name="Kuees U."/>
            <person name="Kumar T.K.A."/>
            <person name="Kuo A."/>
            <person name="LaButti K."/>
            <person name="Larrondo L.F."/>
            <person name="Lindquist E."/>
            <person name="Ling A."/>
            <person name="Lombard V."/>
            <person name="Lucas S."/>
            <person name="Lundell T."/>
            <person name="Martin R."/>
            <person name="McLaughlin D.J."/>
            <person name="Morgenstern I."/>
            <person name="Morin E."/>
            <person name="Murat C."/>
            <person name="Nagy L.G."/>
            <person name="Nolan M."/>
            <person name="Ohm R.A."/>
            <person name="Patyshakuliyeva A."/>
            <person name="Rokas A."/>
            <person name="Ruiz-Duenas F.J."/>
            <person name="Sabat G."/>
            <person name="Salamov A."/>
            <person name="Samejima M."/>
            <person name="Schmutz J."/>
            <person name="Slot J.C."/>
            <person name="St John F."/>
            <person name="Stenlid J."/>
            <person name="Sun H."/>
            <person name="Sun S."/>
            <person name="Syed K."/>
            <person name="Tsang A."/>
            <person name="Wiebenga A."/>
            <person name="Young D."/>
            <person name="Pisabarro A."/>
            <person name="Eastwood D.C."/>
            <person name="Martin F."/>
            <person name="Cullen D."/>
            <person name="Grigoriev I.V."/>
            <person name="Hibbett D.S."/>
        </authorList>
    </citation>
    <scope>NUCLEOTIDE SEQUENCE</scope>
    <source>
        <strain evidence="4">FP-58527</strain>
    </source>
</reference>
<dbReference type="OrthoDB" id="5959761at2759"/>
<dbReference type="PANTHER" id="PTHR34154:SF10">
    <property type="entry name" value="ASL1-LIKE GLYCOSYL HYDROLASE CATALYTIC DOMAIN-CONTAINING PROTEIN"/>
    <property type="match status" value="1"/>
</dbReference>
<dbReference type="HOGENOM" id="CLU_040908_4_0_1"/>
<dbReference type="Proteomes" id="UP000015241">
    <property type="component" value="Unassembled WGS sequence"/>
</dbReference>
<organism evidence="3 4">
    <name type="scientific">Fomitopsis schrenkii</name>
    <name type="common">Brown rot fungus</name>
    <dbReference type="NCBI Taxonomy" id="2126942"/>
    <lineage>
        <taxon>Eukaryota</taxon>
        <taxon>Fungi</taxon>
        <taxon>Dikarya</taxon>
        <taxon>Basidiomycota</taxon>
        <taxon>Agaricomycotina</taxon>
        <taxon>Agaricomycetes</taxon>
        <taxon>Polyporales</taxon>
        <taxon>Fomitopsis</taxon>
    </lineage>
</organism>
<evidence type="ECO:0000313" key="4">
    <source>
        <dbReference type="Proteomes" id="UP000015241"/>
    </source>
</evidence>
<dbReference type="STRING" id="743788.S8FAJ8"/>
<evidence type="ECO:0000313" key="3">
    <source>
        <dbReference type="EMBL" id="EPS98645.1"/>
    </source>
</evidence>
<accession>S8FAJ8</accession>
<evidence type="ECO:0000259" key="2">
    <source>
        <dbReference type="Pfam" id="PF11790"/>
    </source>
</evidence>
<dbReference type="GO" id="GO:0071966">
    <property type="term" value="P:fungal-type cell wall polysaccharide metabolic process"/>
    <property type="evidence" value="ECO:0007669"/>
    <property type="project" value="TreeGrafter"/>
</dbReference>